<dbReference type="Gene3D" id="3.90.320.10">
    <property type="match status" value="1"/>
</dbReference>
<name>A0A1X7TMM0_AMPQE</name>
<reference evidence="1" key="1">
    <citation type="submission" date="2017-05" db="UniProtKB">
        <authorList>
            <consortium name="EnsemblMetazoa"/>
        </authorList>
    </citation>
    <scope>IDENTIFICATION</scope>
</reference>
<dbReference type="EnsemblMetazoa" id="Aqu2.1.16029_001">
    <property type="protein sequence ID" value="Aqu2.1.16029_001"/>
    <property type="gene ID" value="Aqu2.1.16029"/>
</dbReference>
<evidence type="ECO:0008006" key="2">
    <source>
        <dbReference type="Google" id="ProtNLM"/>
    </source>
</evidence>
<proteinExistence type="predicted"/>
<dbReference type="InParanoid" id="A0A1X7TMM0"/>
<dbReference type="InterPro" id="IPR011604">
    <property type="entry name" value="PDDEXK-like_dom_sf"/>
</dbReference>
<dbReference type="SUPFAM" id="SSF52980">
    <property type="entry name" value="Restriction endonuclease-like"/>
    <property type="match status" value="1"/>
</dbReference>
<sequence>MPVSGLIIDSNLSFLGATSDGFSHCDCCGDSIIEIKCPYSVRDLSPTSDEDLEKHHFLLRKIMIL</sequence>
<dbReference type="PANTHER" id="PTHR47526:SF4">
    <property type="entry name" value="SWIM-TYPE DOMAIN-CONTAINING PROTEIN"/>
    <property type="match status" value="1"/>
</dbReference>
<dbReference type="PANTHER" id="PTHR47526">
    <property type="entry name" value="ATP-DEPENDENT DNA HELICASE"/>
    <property type="match status" value="1"/>
</dbReference>
<organism evidence="1">
    <name type="scientific">Amphimedon queenslandica</name>
    <name type="common">Sponge</name>
    <dbReference type="NCBI Taxonomy" id="400682"/>
    <lineage>
        <taxon>Eukaryota</taxon>
        <taxon>Metazoa</taxon>
        <taxon>Porifera</taxon>
        <taxon>Demospongiae</taxon>
        <taxon>Heteroscleromorpha</taxon>
        <taxon>Haplosclerida</taxon>
        <taxon>Niphatidae</taxon>
        <taxon>Amphimedon</taxon>
    </lineage>
</organism>
<dbReference type="GO" id="GO:0006281">
    <property type="term" value="P:DNA repair"/>
    <property type="evidence" value="ECO:0007669"/>
    <property type="project" value="UniProtKB-ARBA"/>
</dbReference>
<dbReference type="AlphaFoldDB" id="A0A1X7TMM0"/>
<evidence type="ECO:0000313" key="1">
    <source>
        <dbReference type="EnsemblMetazoa" id="Aqu2.1.16029_001"/>
    </source>
</evidence>
<accession>A0A1X7TMM0</accession>
<dbReference type="InterPro" id="IPR011335">
    <property type="entry name" value="Restrct_endonuc-II-like"/>
</dbReference>
<protein>
    <recommendedName>
        <fullName evidence="2">YqaJ viral recombinase domain-containing protein</fullName>
    </recommendedName>
</protein>